<feature type="domain" description="Fumarase C C-terminal" evidence="3">
    <location>
        <begin position="413"/>
        <end position="457"/>
    </location>
</feature>
<reference evidence="4 5" key="1">
    <citation type="journal article" date="2012" name="Front. Microbiol.">
        <title>Redundancy and modularity in membrane-associated dissimilatory nitrate reduction in Bacillus.</title>
        <authorList>
            <person name="Heylen K."/>
            <person name="Keltjens J."/>
        </authorList>
    </citation>
    <scope>NUCLEOTIDE SEQUENCE [LARGE SCALE GENOMIC DNA]</scope>
    <source>
        <strain evidence="5">LMG 21833T</strain>
    </source>
</reference>
<dbReference type="InterPro" id="IPR008948">
    <property type="entry name" value="L-Aspartase-like"/>
</dbReference>
<dbReference type="NCBIfam" id="NF008909">
    <property type="entry name" value="PRK12273.1"/>
    <property type="match status" value="1"/>
</dbReference>
<gene>
    <name evidence="4" type="ORF">BABA_15062</name>
</gene>
<dbReference type="GO" id="GO:0008797">
    <property type="term" value="F:aspartate ammonia-lyase activity"/>
    <property type="evidence" value="ECO:0007669"/>
    <property type="project" value="TreeGrafter"/>
</dbReference>
<dbReference type="OrthoDB" id="9802809at2"/>
<dbReference type="PRINTS" id="PR00149">
    <property type="entry name" value="FUMRATELYASE"/>
</dbReference>
<comment type="caution">
    <text evidence="4">The sequence shown here is derived from an EMBL/GenBank/DDBJ whole genome shotgun (WGS) entry which is preliminary data.</text>
</comment>
<dbReference type="GO" id="GO:0006099">
    <property type="term" value="P:tricarboxylic acid cycle"/>
    <property type="evidence" value="ECO:0007669"/>
    <property type="project" value="InterPro"/>
</dbReference>
<feature type="domain" description="Fumarate lyase N-terminal" evidence="2">
    <location>
        <begin position="14"/>
        <end position="339"/>
    </location>
</feature>
<evidence type="ECO:0000313" key="4">
    <source>
        <dbReference type="EMBL" id="EKN66440.1"/>
    </source>
</evidence>
<dbReference type="InterPro" id="IPR000362">
    <property type="entry name" value="Fumarate_lyase_fam"/>
</dbReference>
<dbReference type="EMBL" id="AJLS01000115">
    <property type="protein sequence ID" value="EKN66440.1"/>
    <property type="molecule type" value="Genomic_DNA"/>
</dbReference>
<sequence length="479" mass="52578">MRCEKDSIGELYLPMNVYYGIQTERARQNFRISGETIEQYPELIWCIAAIKKSAALSNQHIGVLAPDIADAIVKSADEVMAGKMSGHFPLDPYQGGGGTSINMNLNEVIANRANEFLGGSIGDELVHPNTDVNMGQSTNDVIPSAVNMTCFLYIQLLLKNLLIIKKSVEKKVQEFSEDIALARTCLQDAIPITRGQQFSGYLSFIERQIGEFEKLKSVCLSIPLGATAVGTSLGTYPGYIEAIYQFLPTVSGIPVEKKDNFFDGLQNADGYLKISSTLKGLATGLSKMAKDFRLLSSGPRAGFREIELPAVQAGSSIMPGKINPVIPEMMIQVCYQVYGNDQTVTMAVDNGELDINVWTPIIMKNLFGSFQLLTNAIPIFSEKCLEGVKLIRENAIEYAESSLSNATIVAALSGYKRATQIAEQAFQENVTIREVVIKNKLMQESDANQFLDPKLLTDHNKSSSLLSNYLHRNQSISNG</sequence>
<dbReference type="Gene3D" id="1.10.40.30">
    <property type="entry name" value="Fumarase/aspartase (C-terminal domain)"/>
    <property type="match status" value="1"/>
</dbReference>
<proteinExistence type="predicted"/>
<dbReference type="InterPro" id="IPR024083">
    <property type="entry name" value="Fumarase/histidase_N"/>
</dbReference>
<dbReference type="InterPro" id="IPR018951">
    <property type="entry name" value="Fumarase_C_C"/>
</dbReference>
<keyword evidence="1 4" id="KW-0456">Lyase</keyword>
<dbReference type="Pfam" id="PF00206">
    <property type="entry name" value="Lyase_1"/>
    <property type="match status" value="1"/>
</dbReference>
<dbReference type="Gene3D" id="1.20.200.10">
    <property type="entry name" value="Fumarase/aspartase (Central domain)"/>
    <property type="match status" value="1"/>
</dbReference>
<accession>K6C5N3</accession>
<dbReference type="FunFam" id="1.10.275.10:FF:000001">
    <property type="entry name" value="Fumarate hydratase, mitochondrial"/>
    <property type="match status" value="1"/>
</dbReference>
<dbReference type="Gene3D" id="1.10.275.10">
    <property type="entry name" value="Fumarase/aspartase (N-terminal domain)"/>
    <property type="match status" value="1"/>
</dbReference>
<evidence type="ECO:0000256" key="1">
    <source>
        <dbReference type="ARBA" id="ARBA00023239"/>
    </source>
</evidence>
<name>K6C5N3_9BACI</name>
<evidence type="ECO:0000259" key="3">
    <source>
        <dbReference type="Pfam" id="PF10415"/>
    </source>
</evidence>
<dbReference type="PANTHER" id="PTHR42696:SF2">
    <property type="entry name" value="ASPARTATE AMMONIA-LYASE"/>
    <property type="match status" value="1"/>
</dbReference>
<evidence type="ECO:0000259" key="2">
    <source>
        <dbReference type="Pfam" id="PF00206"/>
    </source>
</evidence>
<keyword evidence="5" id="KW-1185">Reference proteome</keyword>
<organism evidence="4 5">
    <name type="scientific">Neobacillus bataviensis LMG 21833</name>
    <dbReference type="NCBI Taxonomy" id="1117379"/>
    <lineage>
        <taxon>Bacteria</taxon>
        <taxon>Bacillati</taxon>
        <taxon>Bacillota</taxon>
        <taxon>Bacilli</taxon>
        <taxon>Bacillales</taxon>
        <taxon>Bacillaceae</taxon>
        <taxon>Neobacillus</taxon>
    </lineage>
</organism>
<dbReference type="InterPro" id="IPR051546">
    <property type="entry name" value="Aspartate_Ammonia-Lyase"/>
</dbReference>
<dbReference type="InterPro" id="IPR022761">
    <property type="entry name" value="Fumarate_lyase_N"/>
</dbReference>
<dbReference type="STRING" id="1117379.BABA_15062"/>
<dbReference type="InterPro" id="IPR020557">
    <property type="entry name" value="Fumarate_lyase_CS"/>
</dbReference>
<dbReference type="Proteomes" id="UP000006316">
    <property type="component" value="Unassembled WGS sequence"/>
</dbReference>
<dbReference type="GO" id="GO:0006531">
    <property type="term" value="P:aspartate metabolic process"/>
    <property type="evidence" value="ECO:0007669"/>
    <property type="project" value="TreeGrafter"/>
</dbReference>
<dbReference type="eggNOG" id="COG1027">
    <property type="taxonomic scope" value="Bacteria"/>
</dbReference>
<dbReference type="SUPFAM" id="SSF48557">
    <property type="entry name" value="L-aspartase-like"/>
    <property type="match status" value="1"/>
</dbReference>
<evidence type="ECO:0000313" key="5">
    <source>
        <dbReference type="Proteomes" id="UP000006316"/>
    </source>
</evidence>
<dbReference type="PANTHER" id="PTHR42696">
    <property type="entry name" value="ASPARTATE AMMONIA-LYASE"/>
    <property type="match status" value="1"/>
</dbReference>
<protein>
    <submittedName>
        <fullName evidence="4">Aspartate ammonia-lyase</fullName>
    </submittedName>
</protein>
<dbReference type="AlphaFoldDB" id="K6C5N3"/>
<dbReference type="PROSITE" id="PS00163">
    <property type="entry name" value="FUMARATE_LYASES"/>
    <property type="match status" value="1"/>
</dbReference>
<dbReference type="RefSeq" id="WP_007086008.1">
    <property type="nucleotide sequence ID" value="NZ_AJLS01000115.1"/>
</dbReference>
<dbReference type="PATRIC" id="fig|1117379.3.peg.3110"/>
<dbReference type="GO" id="GO:0005829">
    <property type="term" value="C:cytosol"/>
    <property type="evidence" value="ECO:0007669"/>
    <property type="project" value="TreeGrafter"/>
</dbReference>
<dbReference type="Pfam" id="PF10415">
    <property type="entry name" value="FumaraseC_C"/>
    <property type="match status" value="1"/>
</dbReference>